<gene>
    <name evidence="1" type="ORF">P608_18580</name>
</gene>
<comment type="caution">
    <text evidence="1">The sequence shown here is derived from an EMBL/GenBank/DDBJ whole genome shotgun (WGS) entry which is preliminary data.</text>
</comment>
<name>A0A0E3CEF1_9BURK</name>
<reference evidence="1 2" key="1">
    <citation type="submission" date="2013-09" db="EMBL/GenBank/DDBJ databases">
        <title>High correlation between genotypes and phenotypes of environmental bacteria Comamonas testosteroni strains.</title>
        <authorList>
            <person name="Liu L."/>
            <person name="Zhu W."/>
            <person name="Xia X."/>
            <person name="Xu B."/>
            <person name="Luo M."/>
            <person name="Wang G."/>
        </authorList>
    </citation>
    <scope>NUCLEOTIDE SEQUENCE [LARGE SCALE GENOMIC DNA]</scope>
    <source>
        <strain evidence="1 2">DF2</strain>
    </source>
</reference>
<sequence>MRYPRIRIFLITEPPLHSNVLRLGIVLHAVRQRQAGWEHDGKSKAGVTATFPRTEGAKGEALVSNYTSMLEDQVAVGVALPFEDLMAGGEEVAATANAPEKT</sequence>
<keyword evidence="2" id="KW-1185">Reference proteome</keyword>
<dbReference type="EMBL" id="AWTP01000125">
    <property type="protein sequence ID" value="KGH08227.1"/>
    <property type="molecule type" value="Genomic_DNA"/>
</dbReference>
<accession>A0A0E3CEF1</accession>
<dbReference type="AlphaFoldDB" id="A0A0E3CEF1"/>
<protein>
    <submittedName>
        <fullName evidence="1">Uncharacterized protein</fullName>
    </submittedName>
</protein>
<dbReference type="Proteomes" id="UP000029549">
    <property type="component" value="Unassembled WGS sequence"/>
</dbReference>
<evidence type="ECO:0000313" key="2">
    <source>
        <dbReference type="Proteomes" id="UP000029549"/>
    </source>
</evidence>
<organism evidence="1 2">
    <name type="scientific">Comamonas thiooxydans</name>
    <dbReference type="NCBI Taxonomy" id="363952"/>
    <lineage>
        <taxon>Bacteria</taxon>
        <taxon>Pseudomonadati</taxon>
        <taxon>Pseudomonadota</taxon>
        <taxon>Betaproteobacteria</taxon>
        <taxon>Burkholderiales</taxon>
        <taxon>Comamonadaceae</taxon>
        <taxon>Comamonas</taxon>
    </lineage>
</organism>
<evidence type="ECO:0000313" key="1">
    <source>
        <dbReference type="EMBL" id="KGH08227.1"/>
    </source>
</evidence>
<proteinExistence type="predicted"/>